<dbReference type="Pfam" id="PF07883">
    <property type="entry name" value="Cupin_2"/>
    <property type="match status" value="1"/>
</dbReference>
<evidence type="ECO:0000313" key="3">
    <source>
        <dbReference type="Proteomes" id="UP000697710"/>
    </source>
</evidence>
<sequence length="141" mass="15088">MEAGVRRRIKFGPVAALLIFGLGIATGLCAQSAVDSKQRVELHRADLSGAPGMEMIASVSEYQPGETLARHFHHGMEAVYVIQGASVQAPGKEPMALATGASLMNLRDVKHGGFEVVGETPLKLFTVHVVDKGKPLYDYSE</sequence>
<evidence type="ECO:0000313" key="2">
    <source>
        <dbReference type="EMBL" id="MCA9728323.1"/>
    </source>
</evidence>
<gene>
    <name evidence="2" type="ORF">KC729_11610</name>
</gene>
<dbReference type="InterPro" id="IPR013096">
    <property type="entry name" value="Cupin_2"/>
</dbReference>
<comment type="caution">
    <text evidence="2">The sequence shown here is derived from an EMBL/GenBank/DDBJ whole genome shotgun (WGS) entry which is preliminary data.</text>
</comment>
<protein>
    <submittedName>
        <fullName evidence="2">Cupin domain-containing protein</fullName>
    </submittedName>
</protein>
<evidence type="ECO:0000259" key="1">
    <source>
        <dbReference type="Pfam" id="PF07883"/>
    </source>
</evidence>
<dbReference type="AlphaFoldDB" id="A0A956RPL8"/>
<dbReference type="InterPro" id="IPR014710">
    <property type="entry name" value="RmlC-like_jellyroll"/>
</dbReference>
<accession>A0A956RPL8</accession>
<dbReference type="PANTHER" id="PTHR38599:SF1">
    <property type="entry name" value="CUPIN DOMAIN PROTEIN (AFU_ORTHOLOGUE AFUA_3G13620)"/>
    <property type="match status" value="1"/>
</dbReference>
<dbReference type="EMBL" id="JAGQHR010000351">
    <property type="protein sequence ID" value="MCA9728323.1"/>
    <property type="molecule type" value="Genomic_DNA"/>
</dbReference>
<feature type="domain" description="Cupin type-2" evidence="1">
    <location>
        <begin position="60"/>
        <end position="127"/>
    </location>
</feature>
<dbReference type="SUPFAM" id="SSF51182">
    <property type="entry name" value="RmlC-like cupins"/>
    <property type="match status" value="1"/>
</dbReference>
<organism evidence="2 3">
    <name type="scientific">Eiseniibacteriota bacterium</name>
    <dbReference type="NCBI Taxonomy" id="2212470"/>
    <lineage>
        <taxon>Bacteria</taxon>
        <taxon>Candidatus Eiseniibacteriota</taxon>
    </lineage>
</organism>
<dbReference type="Proteomes" id="UP000697710">
    <property type="component" value="Unassembled WGS sequence"/>
</dbReference>
<name>A0A956RPL8_UNCEI</name>
<dbReference type="PANTHER" id="PTHR38599">
    <property type="entry name" value="CUPIN DOMAIN PROTEIN (AFU_ORTHOLOGUE AFUA_3G13620)"/>
    <property type="match status" value="1"/>
</dbReference>
<reference evidence="2" key="1">
    <citation type="submission" date="2020-04" db="EMBL/GenBank/DDBJ databases">
        <authorList>
            <person name="Zhang T."/>
        </authorList>
    </citation>
    <scope>NUCLEOTIDE SEQUENCE</scope>
    <source>
        <strain evidence="2">HKST-UBA01</strain>
    </source>
</reference>
<proteinExistence type="predicted"/>
<reference evidence="2" key="2">
    <citation type="journal article" date="2021" name="Microbiome">
        <title>Successional dynamics and alternative stable states in a saline activated sludge microbial community over 9 years.</title>
        <authorList>
            <person name="Wang Y."/>
            <person name="Ye J."/>
            <person name="Ju F."/>
            <person name="Liu L."/>
            <person name="Boyd J.A."/>
            <person name="Deng Y."/>
            <person name="Parks D.H."/>
            <person name="Jiang X."/>
            <person name="Yin X."/>
            <person name="Woodcroft B.J."/>
            <person name="Tyson G.W."/>
            <person name="Hugenholtz P."/>
            <person name="Polz M.F."/>
            <person name="Zhang T."/>
        </authorList>
    </citation>
    <scope>NUCLEOTIDE SEQUENCE</scope>
    <source>
        <strain evidence="2">HKST-UBA01</strain>
    </source>
</reference>
<dbReference type="InterPro" id="IPR011051">
    <property type="entry name" value="RmlC_Cupin_sf"/>
</dbReference>
<dbReference type="Gene3D" id="2.60.120.10">
    <property type="entry name" value="Jelly Rolls"/>
    <property type="match status" value="1"/>
</dbReference>